<dbReference type="PANTHER" id="PTHR35205:SF1">
    <property type="entry name" value="ZU5 DOMAIN-CONTAINING PROTEIN"/>
    <property type="match status" value="1"/>
</dbReference>
<dbReference type="AlphaFoldDB" id="A0A439DCN9"/>
<evidence type="ECO:0000259" key="2">
    <source>
        <dbReference type="Pfam" id="PF06985"/>
    </source>
</evidence>
<feature type="domain" description="DUF7779" evidence="3">
    <location>
        <begin position="641"/>
        <end position="726"/>
    </location>
</feature>
<dbReference type="Pfam" id="PF25000">
    <property type="entry name" value="DUF7779"/>
    <property type="match status" value="1"/>
</dbReference>
<dbReference type="EMBL" id="RYZI01000058">
    <property type="protein sequence ID" value="RWA12162.1"/>
    <property type="molecule type" value="Genomic_DNA"/>
</dbReference>
<feature type="domain" description="Heterokaryon incompatibility" evidence="2">
    <location>
        <begin position="60"/>
        <end position="147"/>
    </location>
</feature>
<dbReference type="Gene3D" id="1.25.40.10">
    <property type="entry name" value="Tetratricopeptide repeat domain"/>
    <property type="match status" value="2"/>
</dbReference>
<dbReference type="Proteomes" id="UP000286045">
    <property type="component" value="Unassembled WGS sequence"/>
</dbReference>
<evidence type="ECO:0000259" key="3">
    <source>
        <dbReference type="Pfam" id="PF25000"/>
    </source>
</evidence>
<dbReference type="Pfam" id="PF00931">
    <property type="entry name" value="NB-ARC"/>
    <property type="match status" value="1"/>
</dbReference>
<gene>
    <name evidence="4" type="ORF">EKO27_g2941</name>
</gene>
<organism evidence="4 5">
    <name type="scientific">Xylaria grammica</name>
    <dbReference type="NCBI Taxonomy" id="363999"/>
    <lineage>
        <taxon>Eukaryota</taxon>
        <taxon>Fungi</taxon>
        <taxon>Dikarya</taxon>
        <taxon>Ascomycota</taxon>
        <taxon>Pezizomycotina</taxon>
        <taxon>Sordariomycetes</taxon>
        <taxon>Xylariomycetidae</taxon>
        <taxon>Xylariales</taxon>
        <taxon>Xylariaceae</taxon>
        <taxon>Xylaria</taxon>
    </lineage>
</organism>
<dbReference type="SUPFAM" id="SSF52540">
    <property type="entry name" value="P-loop containing nucleoside triphosphate hydrolases"/>
    <property type="match status" value="1"/>
</dbReference>
<dbReference type="PANTHER" id="PTHR35205">
    <property type="entry name" value="NB-ARC AND TPR DOMAIN PROTEIN"/>
    <property type="match status" value="1"/>
</dbReference>
<dbReference type="InterPro" id="IPR011990">
    <property type="entry name" value="TPR-like_helical_dom_sf"/>
</dbReference>
<evidence type="ECO:0000313" key="5">
    <source>
        <dbReference type="Proteomes" id="UP000286045"/>
    </source>
</evidence>
<dbReference type="InterPro" id="IPR002182">
    <property type="entry name" value="NB-ARC"/>
</dbReference>
<proteinExistence type="predicted"/>
<dbReference type="InterPro" id="IPR010730">
    <property type="entry name" value="HET"/>
</dbReference>
<evidence type="ECO:0008006" key="6">
    <source>
        <dbReference type="Google" id="ProtNLM"/>
    </source>
</evidence>
<accession>A0A439DCN9</accession>
<dbReference type="SUPFAM" id="SSF48452">
    <property type="entry name" value="TPR-like"/>
    <property type="match status" value="1"/>
</dbReference>
<protein>
    <recommendedName>
        <fullName evidence="6">NB-ARC domain-containing protein</fullName>
    </recommendedName>
</protein>
<dbReference type="GO" id="GO:0043531">
    <property type="term" value="F:ADP binding"/>
    <property type="evidence" value="ECO:0007669"/>
    <property type="project" value="InterPro"/>
</dbReference>
<feature type="domain" description="NB-ARC" evidence="1">
    <location>
        <begin position="411"/>
        <end position="548"/>
    </location>
</feature>
<dbReference type="InterPro" id="IPR027417">
    <property type="entry name" value="P-loop_NTPase"/>
</dbReference>
<evidence type="ECO:0000313" key="4">
    <source>
        <dbReference type="EMBL" id="RWA12162.1"/>
    </source>
</evidence>
<dbReference type="STRING" id="363999.A0A439DCN9"/>
<evidence type="ECO:0000259" key="1">
    <source>
        <dbReference type="Pfam" id="PF00931"/>
    </source>
</evidence>
<dbReference type="InterPro" id="IPR056681">
    <property type="entry name" value="DUF7779"/>
</dbReference>
<sequence length="1116" mass="127971">MYPLSPPKAKNQYYAFLGVLLKTEWADRRKAKWRFKPPCLIAPAMIRDAPFATGGTPEFWGGETSQAANIELSRHCLEAAGTSNTAATQPKTIPDAITMTRRPGLLYLWVGKYRINQDDTAEKLMQISQMDLIYKMAEVTLIAAAVMHLLDWQASMALCAQRDTYFLNNWAEVIKQCEGSLEPDDAEQVRLVPSWDVLQMRMFASRDSGSSTSIPSEIPLMERTFDHFQRFTHIFETQLSPGLKAQFFWGIVGVLLQITTQESRALSEIPRMLKSLGYKAEAFEKRYLAASRNYEEQSKEACFDIYVQLVRFFTTAVKCMRDGENHVQPYYRGGPEGRHGQEEDSWSLLQREFVNTNQSLNETLIRIEKLVSQSPPLDDRNSSDVAAITRQMVVLELPNKTYPSFFGRVDTMAKIYQILAPRESATSFRSIALFGLGGVGKSSIAARYIERMKEEQVHCALFWVYGETNASLRQSFTDIALRLGLDGAQPNLHDENRGLVHDWFQTTDCNWLVVYDNVEDENLLMPYWPEASHGKAIITTRNHNLVYKFATSGLEITSWDAETGSEFLLSLLKNNIGRDIQQEGISAVQLAEKLSGHALGISHVAGLIQRRSFSITEFMRIYLKDPRRLHKSELQAVWDVSFDSLEPDSRIFLGIAAFLVSDNIEQELFENMKGNNTPEELGFCNDDWGFSEAIEPLLTLALIKRDKDARTFSCHRMVQTQFRSFLPLEERQRAFDNAVALISNAFPKQSDATNKNQMYQYWTQCNRCLQHVLCLKDHFREEFKHSKKFKASFLFCDLLKDCQRYLYEVNGFKELENVCEVNLMAVKTLDNQEQAIDITASTLSHQASMYESIGNVRLAIELNLKGYKIRQEENPLKGGLLGGFEQNLGYNYNTANEHEMALTWFEKSRHTWIAWNIQEGREADWPTITKKNMARCLLYLERYSEAENLLDISIKEFKKEKPLNWAMLAFAYFVFGVLERRRKRSEAAEANFMEAQNMWFKGDQTRLHPFNAGCIYKTGVVCLEQGKVEAAIKHLRDSLEITKFHADAMPVEHARSLFKLSEALTQNSSSDEGNGDGDEAQDLRDEAEAFLLRRDKNATEFSTEHAYDKWVPIFWR</sequence>
<dbReference type="Gene3D" id="3.40.50.300">
    <property type="entry name" value="P-loop containing nucleotide triphosphate hydrolases"/>
    <property type="match status" value="1"/>
</dbReference>
<keyword evidence="5" id="KW-1185">Reference proteome</keyword>
<dbReference type="Pfam" id="PF06985">
    <property type="entry name" value="HET"/>
    <property type="match status" value="1"/>
</dbReference>
<reference evidence="4 5" key="1">
    <citation type="submission" date="2018-12" db="EMBL/GenBank/DDBJ databases">
        <title>Draft genome sequence of Xylaria grammica IHI A82.</title>
        <authorList>
            <person name="Buettner E."/>
            <person name="Kellner H."/>
        </authorList>
    </citation>
    <scope>NUCLEOTIDE SEQUENCE [LARGE SCALE GENOMIC DNA]</scope>
    <source>
        <strain evidence="4 5">IHI A82</strain>
    </source>
</reference>
<comment type="caution">
    <text evidence="4">The sequence shown here is derived from an EMBL/GenBank/DDBJ whole genome shotgun (WGS) entry which is preliminary data.</text>
</comment>
<name>A0A439DCN9_9PEZI</name>